<dbReference type="InterPro" id="IPR005064">
    <property type="entry name" value="BUG"/>
</dbReference>
<keyword evidence="2" id="KW-0675">Receptor</keyword>
<reference evidence="2" key="1">
    <citation type="submission" date="2018-06" db="EMBL/GenBank/DDBJ databases">
        <title>Genomic Encyclopedia of Type Strains, Phase IV (KMG-V): Genome sequencing to study the core and pangenomes of soil and plant-associated prokaryotes.</title>
        <authorList>
            <person name="Whitman W."/>
        </authorList>
    </citation>
    <scope>NUCLEOTIDE SEQUENCE [LARGE SCALE GENOMIC DNA]</scope>
    <source>
        <strain evidence="2">MLR2-44</strain>
    </source>
</reference>
<dbReference type="PANTHER" id="PTHR42928">
    <property type="entry name" value="TRICARBOXYLATE-BINDING PROTEIN"/>
    <property type="match status" value="1"/>
</dbReference>
<dbReference type="Proteomes" id="UP000249638">
    <property type="component" value="Unassembled WGS sequence"/>
</dbReference>
<dbReference type="CDD" id="cd07012">
    <property type="entry name" value="PBP2_Bug_TTT"/>
    <property type="match status" value="1"/>
</dbReference>
<proteinExistence type="inferred from homology"/>
<dbReference type="EMBL" id="QKZN01000002">
    <property type="protein sequence ID" value="PZX32192.1"/>
    <property type="molecule type" value="Genomic_DNA"/>
</dbReference>
<dbReference type="InterPro" id="IPR042100">
    <property type="entry name" value="Bug_dom1"/>
</dbReference>
<sequence>MTLLELEGMEKVGKWRKPLARGMMWISLGAAMVPAAHAQEWKPAKPVRLLVGFAPGGSADLLARLVQAPLSESLGVPVVVENVPGAGGNIAADKLAKAPADGYTIGMGAAGAMAVTHVLNPKGTPYKADDFTPIAMLATQPNVVIVNPALPVKTMADFAAYVKKTPQVTYGTAGVGTSNHLIAETMLHRLGIDMVHAPYKGATPVITDLMGGHIAMTVDNITTAAALAKSGKVKALAVTGSKRSPLLPEVPTLAESGLKDFNMPTWQGIFGPKDLPKAIVARYNQALVKALTNPEVRKKMAEFGSEPVGDTPEHFAGFLAQDRKMWADVIKTAKVTLE</sequence>
<dbReference type="SUPFAM" id="SSF53850">
    <property type="entry name" value="Periplasmic binding protein-like II"/>
    <property type="match status" value="1"/>
</dbReference>
<name>A0A2W7R2J1_9BURK</name>
<dbReference type="PANTHER" id="PTHR42928:SF5">
    <property type="entry name" value="BLR1237 PROTEIN"/>
    <property type="match status" value="1"/>
</dbReference>
<dbReference type="Gene3D" id="3.40.190.10">
    <property type="entry name" value="Periplasmic binding protein-like II"/>
    <property type="match status" value="1"/>
</dbReference>
<organism evidence="2 3">
    <name type="scientific">Cupriavidus phytorum</name>
    <dbReference type="NCBI Taxonomy" id="3024399"/>
    <lineage>
        <taxon>Bacteria</taxon>
        <taxon>Pseudomonadati</taxon>
        <taxon>Pseudomonadota</taxon>
        <taxon>Betaproteobacteria</taxon>
        <taxon>Burkholderiales</taxon>
        <taxon>Burkholderiaceae</taxon>
        <taxon>Cupriavidus</taxon>
    </lineage>
</organism>
<dbReference type="Pfam" id="PF03401">
    <property type="entry name" value="TctC"/>
    <property type="match status" value="1"/>
</dbReference>
<evidence type="ECO:0000256" key="1">
    <source>
        <dbReference type="ARBA" id="ARBA00006987"/>
    </source>
</evidence>
<dbReference type="AlphaFoldDB" id="A0A2W7R2J1"/>
<gene>
    <name evidence="2" type="ORF">C7416_102364</name>
</gene>
<dbReference type="PIRSF" id="PIRSF017082">
    <property type="entry name" value="YflP"/>
    <property type="match status" value="1"/>
</dbReference>
<comment type="similarity">
    <text evidence="1">Belongs to the UPF0065 (bug) family.</text>
</comment>
<keyword evidence="3" id="KW-1185">Reference proteome</keyword>
<accession>A0A2W7R2J1</accession>
<evidence type="ECO:0000313" key="2">
    <source>
        <dbReference type="EMBL" id="PZX32192.1"/>
    </source>
</evidence>
<comment type="caution">
    <text evidence="2">The sequence shown here is derived from an EMBL/GenBank/DDBJ whole genome shotgun (WGS) entry which is preliminary data.</text>
</comment>
<dbReference type="Gene3D" id="3.40.190.150">
    <property type="entry name" value="Bordetella uptake gene, domain 1"/>
    <property type="match status" value="1"/>
</dbReference>
<protein>
    <submittedName>
        <fullName evidence="2">Tripartite-type tricarboxylate transporter receptor subunit TctC</fullName>
    </submittedName>
</protein>
<evidence type="ECO:0000313" key="3">
    <source>
        <dbReference type="Proteomes" id="UP000249638"/>
    </source>
</evidence>